<organism evidence="9 10">
    <name type="scientific">Chlorella ohadii</name>
    <dbReference type="NCBI Taxonomy" id="2649997"/>
    <lineage>
        <taxon>Eukaryota</taxon>
        <taxon>Viridiplantae</taxon>
        <taxon>Chlorophyta</taxon>
        <taxon>core chlorophytes</taxon>
        <taxon>Trebouxiophyceae</taxon>
        <taxon>Chlorellales</taxon>
        <taxon>Chlorellaceae</taxon>
        <taxon>Chlorella clade</taxon>
        <taxon>Chlorella</taxon>
    </lineage>
</organism>
<feature type="transmembrane region" description="Helical" evidence="8">
    <location>
        <begin position="352"/>
        <end position="373"/>
    </location>
</feature>
<dbReference type="InterPro" id="IPR006639">
    <property type="entry name" value="Preselin/SPP"/>
</dbReference>
<keyword evidence="3 8" id="KW-0812">Transmembrane</keyword>
<feature type="transmembrane region" description="Helical" evidence="8">
    <location>
        <begin position="191"/>
        <end position="212"/>
    </location>
</feature>
<dbReference type="InterPro" id="IPR007369">
    <property type="entry name" value="Peptidase_A22B_SPP"/>
</dbReference>
<dbReference type="GO" id="GO:0042500">
    <property type="term" value="F:aspartic endopeptidase activity, intramembrane cleaving"/>
    <property type="evidence" value="ECO:0007669"/>
    <property type="project" value="InterPro"/>
</dbReference>
<dbReference type="Proteomes" id="UP001205105">
    <property type="component" value="Unassembled WGS sequence"/>
</dbReference>
<comment type="caution">
    <text evidence="9">The sequence shown here is derived from an EMBL/GenBank/DDBJ whole genome shotgun (WGS) entry which is preliminary data.</text>
</comment>
<accession>A0AAD5DSQ8</accession>
<evidence type="ECO:0000256" key="6">
    <source>
        <dbReference type="ARBA" id="ARBA00023136"/>
    </source>
</evidence>
<reference evidence="9" key="1">
    <citation type="submission" date="2020-11" db="EMBL/GenBank/DDBJ databases">
        <title>Chlorella ohadii genome sequencing and assembly.</title>
        <authorList>
            <person name="Murik O."/>
            <person name="Treves H."/>
            <person name="Kedem I."/>
            <person name="Shotland Y."/>
            <person name="Kaplan A."/>
        </authorList>
    </citation>
    <scope>NUCLEOTIDE SEQUENCE</scope>
    <source>
        <strain evidence="9">1</strain>
    </source>
</reference>
<evidence type="ECO:0000256" key="7">
    <source>
        <dbReference type="SAM" id="MobiDB-lite"/>
    </source>
</evidence>
<dbReference type="GO" id="GO:0098554">
    <property type="term" value="C:cytoplasmic side of endoplasmic reticulum membrane"/>
    <property type="evidence" value="ECO:0007669"/>
    <property type="project" value="TreeGrafter"/>
</dbReference>
<dbReference type="GO" id="GO:0006465">
    <property type="term" value="P:signal peptide processing"/>
    <property type="evidence" value="ECO:0007669"/>
    <property type="project" value="TreeGrafter"/>
</dbReference>
<evidence type="ECO:0000256" key="3">
    <source>
        <dbReference type="ARBA" id="ARBA00022692"/>
    </source>
</evidence>
<keyword evidence="6 8" id="KW-0472">Membrane</keyword>
<dbReference type="AlphaFoldDB" id="A0AAD5DSQ8"/>
<evidence type="ECO:0000313" key="9">
    <source>
        <dbReference type="EMBL" id="KAI7839759.1"/>
    </source>
</evidence>
<feature type="transmembrane region" description="Helical" evidence="8">
    <location>
        <begin position="128"/>
        <end position="146"/>
    </location>
</feature>
<dbReference type="Pfam" id="PF04258">
    <property type="entry name" value="Peptidase_A22B"/>
    <property type="match status" value="1"/>
</dbReference>
<feature type="transmembrane region" description="Helical" evidence="8">
    <location>
        <begin position="292"/>
        <end position="310"/>
    </location>
</feature>
<sequence>MACSVAGAGLQAAPRSIRASAGKRCISAALRAPLVGGRAAAPERRRRLVVPRAQQQEDLAVVEITEEQAERIAAGKAVAAATNSRFQQPIWRWEESNDAVRSYAIFFGILAAGLIPALQENRFADLPYFWGLASMTIYIGAHRGLNAKQRQQISIKEGLLAPVAASVSLFGLYLLLKFFPNLSIQSLLNAYFWLLGSISMIGAFGPTARTLFKSQPVWRFDLPGFMQVEDERGQPVTQGDLTPTDLLSVAAALTFATWDATANHGNFTLNNMIACLIATDILGLVGLKSFRVAAVLLMGLLAYDVFWVFGSPAVVGENVMLQVATSDVVTGPIRLLFPRIPGSIGEAANFPFSLLGLGDVAIPGLLACLALRYDASRVVDLRARGFAVANALQDALSSMDKSATRLEMGEVAVNAAESAYDLVADMEEEQQARTQGTSSSGSSETHYFVSDAVLYQRTYFTAVMWAYLLGLGLAFGVNAITHLGQPALLYLCPLTLGSVALVGAQRKDLKRLWSFTDTVSGGSGGKKQPEQQQQAAGGGGQQ</sequence>
<evidence type="ECO:0000256" key="1">
    <source>
        <dbReference type="ARBA" id="ARBA00004127"/>
    </source>
</evidence>
<proteinExistence type="inferred from homology"/>
<keyword evidence="4" id="KW-0378">Hydrolase</keyword>
<feature type="transmembrane region" description="Helical" evidence="8">
    <location>
        <begin position="487"/>
        <end position="504"/>
    </location>
</feature>
<comment type="similarity">
    <text evidence="2">Belongs to the peptidase A22B family.</text>
</comment>
<dbReference type="PANTHER" id="PTHR12174:SF73">
    <property type="entry name" value="SIGNAL PEPTIDE PEPTIDASE DOMAIN CONTAINING PROTEIN"/>
    <property type="match status" value="1"/>
</dbReference>
<protein>
    <submittedName>
        <fullName evidence="9">Uncharacterized protein</fullName>
    </submittedName>
</protein>
<comment type="subcellular location">
    <subcellularLocation>
        <location evidence="1">Endomembrane system</location>
        <topology evidence="1">Multi-pass membrane protein</topology>
    </subcellularLocation>
</comment>
<evidence type="ECO:0000256" key="2">
    <source>
        <dbReference type="ARBA" id="ARBA00006859"/>
    </source>
</evidence>
<dbReference type="SMART" id="SM00730">
    <property type="entry name" value="PSN"/>
    <property type="match status" value="1"/>
</dbReference>
<feature type="transmembrane region" description="Helical" evidence="8">
    <location>
        <begin position="99"/>
        <end position="116"/>
    </location>
</feature>
<feature type="transmembrane region" description="Helical" evidence="8">
    <location>
        <begin position="158"/>
        <end position="179"/>
    </location>
</feature>
<dbReference type="PANTHER" id="PTHR12174">
    <property type="entry name" value="SIGNAL PEPTIDE PEPTIDASE"/>
    <property type="match status" value="1"/>
</dbReference>
<evidence type="ECO:0000256" key="4">
    <source>
        <dbReference type="ARBA" id="ARBA00022801"/>
    </source>
</evidence>
<evidence type="ECO:0000256" key="5">
    <source>
        <dbReference type="ARBA" id="ARBA00022989"/>
    </source>
</evidence>
<feature type="transmembrane region" description="Helical" evidence="8">
    <location>
        <begin position="459"/>
        <end position="481"/>
    </location>
</feature>
<keyword evidence="10" id="KW-1185">Reference proteome</keyword>
<dbReference type="GO" id="GO:0033619">
    <property type="term" value="P:membrane protein proteolysis"/>
    <property type="evidence" value="ECO:0007669"/>
    <property type="project" value="TreeGrafter"/>
</dbReference>
<feature type="region of interest" description="Disordered" evidence="7">
    <location>
        <begin position="519"/>
        <end position="542"/>
    </location>
</feature>
<gene>
    <name evidence="9" type="ORF">COHA_006563</name>
</gene>
<evidence type="ECO:0000313" key="10">
    <source>
        <dbReference type="Proteomes" id="UP001205105"/>
    </source>
</evidence>
<dbReference type="EMBL" id="JADXDR010000095">
    <property type="protein sequence ID" value="KAI7839759.1"/>
    <property type="molecule type" value="Genomic_DNA"/>
</dbReference>
<name>A0AAD5DSQ8_9CHLO</name>
<keyword evidence="5 8" id="KW-1133">Transmembrane helix</keyword>
<evidence type="ECO:0000256" key="8">
    <source>
        <dbReference type="SAM" id="Phobius"/>
    </source>
</evidence>
<dbReference type="GO" id="GO:0098553">
    <property type="term" value="C:lumenal side of endoplasmic reticulum membrane"/>
    <property type="evidence" value="ECO:0007669"/>
    <property type="project" value="TreeGrafter"/>
</dbReference>